<keyword evidence="2" id="KW-1185">Reference proteome</keyword>
<comment type="caution">
    <text evidence="1">The sequence shown here is derived from an EMBL/GenBank/DDBJ whole genome shotgun (WGS) entry which is preliminary data.</text>
</comment>
<dbReference type="Proteomes" id="UP001162483">
    <property type="component" value="Unassembled WGS sequence"/>
</dbReference>
<feature type="non-terminal residue" evidence="1">
    <location>
        <position position="40"/>
    </location>
</feature>
<name>A0ABN9CU26_9NEOB</name>
<accession>A0ABN9CU26</accession>
<reference evidence="1" key="1">
    <citation type="submission" date="2023-05" db="EMBL/GenBank/DDBJ databases">
        <authorList>
            <person name="Stuckert A."/>
        </authorList>
    </citation>
    <scope>NUCLEOTIDE SEQUENCE</scope>
</reference>
<organism evidence="1 2">
    <name type="scientific">Staurois parvus</name>
    <dbReference type="NCBI Taxonomy" id="386267"/>
    <lineage>
        <taxon>Eukaryota</taxon>
        <taxon>Metazoa</taxon>
        <taxon>Chordata</taxon>
        <taxon>Craniata</taxon>
        <taxon>Vertebrata</taxon>
        <taxon>Euteleostomi</taxon>
        <taxon>Amphibia</taxon>
        <taxon>Batrachia</taxon>
        <taxon>Anura</taxon>
        <taxon>Neobatrachia</taxon>
        <taxon>Ranoidea</taxon>
        <taxon>Ranidae</taxon>
        <taxon>Staurois</taxon>
    </lineage>
</organism>
<dbReference type="EMBL" id="CATNWA010012598">
    <property type="protein sequence ID" value="CAI9563681.1"/>
    <property type="molecule type" value="Genomic_DNA"/>
</dbReference>
<proteinExistence type="predicted"/>
<evidence type="ECO:0000313" key="2">
    <source>
        <dbReference type="Proteomes" id="UP001162483"/>
    </source>
</evidence>
<sequence length="40" mass="4748">MSPYCPEPHELSVLPWMYLHNFLCFQTVFHNAQSNTKSHL</sequence>
<evidence type="ECO:0000313" key="1">
    <source>
        <dbReference type="EMBL" id="CAI9563681.1"/>
    </source>
</evidence>
<protein>
    <submittedName>
        <fullName evidence="1">Uncharacterized protein</fullName>
    </submittedName>
</protein>
<gene>
    <name evidence="1" type="ORF">SPARVUS_LOCUS5788495</name>
</gene>